<dbReference type="PANTHER" id="PTHR22594:SF16">
    <property type="entry name" value="ASPARAGINE--TRNA LIGASE, CYTOPLASMIC"/>
    <property type="match status" value="1"/>
</dbReference>
<accession>A0A9N9JTB6</accession>
<dbReference type="OrthoDB" id="1931232at2759"/>
<gene>
    <name evidence="14" type="ORF">AMORRO_LOCUS18280</name>
</gene>
<comment type="caution">
    <text evidence="14">The sequence shown here is derived from an EMBL/GenBank/DDBJ whole genome shotgun (WGS) entry which is preliminary data.</text>
</comment>
<dbReference type="InterPro" id="IPR004364">
    <property type="entry name" value="Aa-tRNA-synt_II"/>
</dbReference>
<dbReference type="Gene3D" id="3.30.930.10">
    <property type="entry name" value="Bira Bifunctional Protein, Domain 2"/>
    <property type="match status" value="1"/>
</dbReference>
<feature type="domain" description="Aminoacyl-tRNA synthetase class II (D/K/N)" evidence="13">
    <location>
        <begin position="17"/>
        <end position="112"/>
    </location>
</feature>
<dbReference type="GO" id="GO:0006421">
    <property type="term" value="P:asparaginyl-tRNA aminoacylation"/>
    <property type="evidence" value="ECO:0007669"/>
    <property type="project" value="TreeGrafter"/>
</dbReference>
<keyword evidence="15" id="KW-1185">Reference proteome</keyword>
<dbReference type="GO" id="GO:0004816">
    <property type="term" value="F:asparagine-tRNA ligase activity"/>
    <property type="evidence" value="ECO:0007669"/>
    <property type="project" value="UniProtKB-EC"/>
</dbReference>
<keyword evidence="7" id="KW-0067">ATP-binding</keyword>
<feature type="region of interest" description="Disordered" evidence="12">
    <location>
        <begin position="1"/>
        <end position="24"/>
    </location>
</feature>
<evidence type="ECO:0000256" key="11">
    <source>
        <dbReference type="ARBA" id="ARBA00047844"/>
    </source>
</evidence>
<dbReference type="SUPFAM" id="SSF55681">
    <property type="entry name" value="Class II aaRS and biotin synthetases"/>
    <property type="match status" value="1"/>
</dbReference>
<keyword evidence="5" id="KW-0436">Ligase</keyword>
<dbReference type="Pfam" id="PF00152">
    <property type="entry name" value="tRNA-synt_2"/>
    <property type="match status" value="1"/>
</dbReference>
<reference evidence="14" key="1">
    <citation type="submission" date="2021-06" db="EMBL/GenBank/DDBJ databases">
        <authorList>
            <person name="Kallberg Y."/>
            <person name="Tangrot J."/>
            <person name="Rosling A."/>
        </authorList>
    </citation>
    <scope>NUCLEOTIDE SEQUENCE</scope>
    <source>
        <strain evidence="14">CL551</strain>
    </source>
</reference>
<dbReference type="InterPro" id="IPR045864">
    <property type="entry name" value="aa-tRNA-synth_II/BPL/LPL"/>
</dbReference>
<comment type="subcellular location">
    <subcellularLocation>
        <location evidence="1">Cytoplasm</location>
    </subcellularLocation>
</comment>
<comment type="catalytic activity">
    <reaction evidence="11">
        <text>tRNA(Asn) + L-asparagine + ATP = L-asparaginyl-tRNA(Asn) + AMP + diphosphate + H(+)</text>
        <dbReference type="Rhea" id="RHEA:11180"/>
        <dbReference type="Rhea" id="RHEA-COMP:9659"/>
        <dbReference type="Rhea" id="RHEA-COMP:9674"/>
        <dbReference type="ChEBI" id="CHEBI:15378"/>
        <dbReference type="ChEBI" id="CHEBI:30616"/>
        <dbReference type="ChEBI" id="CHEBI:33019"/>
        <dbReference type="ChEBI" id="CHEBI:58048"/>
        <dbReference type="ChEBI" id="CHEBI:78442"/>
        <dbReference type="ChEBI" id="CHEBI:78515"/>
        <dbReference type="ChEBI" id="CHEBI:456215"/>
        <dbReference type="EC" id="6.1.1.22"/>
    </reaction>
</comment>
<evidence type="ECO:0000259" key="13">
    <source>
        <dbReference type="Pfam" id="PF00152"/>
    </source>
</evidence>
<dbReference type="GO" id="GO:0005524">
    <property type="term" value="F:ATP binding"/>
    <property type="evidence" value="ECO:0007669"/>
    <property type="project" value="UniProtKB-KW"/>
</dbReference>
<evidence type="ECO:0000256" key="7">
    <source>
        <dbReference type="ARBA" id="ARBA00022840"/>
    </source>
</evidence>
<dbReference type="InterPro" id="IPR002312">
    <property type="entry name" value="Asp/Asn-tRNA-synth_IIb"/>
</dbReference>
<keyword evidence="4" id="KW-0963">Cytoplasm</keyword>
<evidence type="ECO:0000256" key="8">
    <source>
        <dbReference type="ARBA" id="ARBA00022917"/>
    </source>
</evidence>
<dbReference type="Proteomes" id="UP000789342">
    <property type="component" value="Unassembled WGS sequence"/>
</dbReference>
<evidence type="ECO:0000256" key="6">
    <source>
        <dbReference type="ARBA" id="ARBA00022741"/>
    </source>
</evidence>
<evidence type="ECO:0000256" key="1">
    <source>
        <dbReference type="ARBA" id="ARBA00004496"/>
    </source>
</evidence>
<evidence type="ECO:0000256" key="10">
    <source>
        <dbReference type="ARBA" id="ARBA00029886"/>
    </source>
</evidence>
<evidence type="ECO:0000256" key="4">
    <source>
        <dbReference type="ARBA" id="ARBA00022490"/>
    </source>
</evidence>
<evidence type="ECO:0000256" key="12">
    <source>
        <dbReference type="SAM" id="MobiDB-lite"/>
    </source>
</evidence>
<dbReference type="EMBL" id="CAJVPV010063260">
    <property type="protein sequence ID" value="CAG8792729.1"/>
    <property type="molecule type" value="Genomic_DNA"/>
</dbReference>
<keyword evidence="9" id="KW-0030">Aminoacyl-tRNA synthetase</keyword>
<evidence type="ECO:0000256" key="3">
    <source>
        <dbReference type="ARBA" id="ARBA00012816"/>
    </source>
</evidence>
<comment type="similarity">
    <text evidence="2">Belongs to the class-II aminoacyl-tRNA synthetase family.</text>
</comment>
<dbReference type="PRINTS" id="PR01042">
    <property type="entry name" value="TRNASYNTHASP"/>
</dbReference>
<organism evidence="14 15">
    <name type="scientific">Acaulospora morrowiae</name>
    <dbReference type="NCBI Taxonomy" id="94023"/>
    <lineage>
        <taxon>Eukaryota</taxon>
        <taxon>Fungi</taxon>
        <taxon>Fungi incertae sedis</taxon>
        <taxon>Mucoromycota</taxon>
        <taxon>Glomeromycotina</taxon>
        <taxon>Glomeromycetes</taxon>
        <taxon>Diversisporales</taxon>
        <taxon>Acaulosporaceae</taxon>
        <taxon>Acaulospora</taxon>
    </lineage>
</organism>
<evidence type="ECO:0000256" key="2">
    <source>
        <dbReference type="ARBA" id="ARBA00008226"/>
    </source>
</evidence>
<evidence type="ECO:0000313" key="15">
    <source>
        <dbReference type="Proteomes" id="UP000789342"/>
    </source>
</evidence>
<evidence type="ECO:0000256" key="5">
    <source>
        <dbReference type="ARBA" id="ARBA00022598"/>
    </source>
</evidence>
<evidence type="ECO:0000256" key="9">
    <source>
        <dbReference type="ARBA" id="ARBA00023146"/>
    </source>
</evidence>
<sequence>HDIKKEDGTFYEFGEDIPESPERTMTDQINRPIFLCRFPAEIKSFYMKRCEDDRRVTESVDVLMPGVGEIVGGSMRISDLNELLEGYKREGINPTPYYWYTDQRKYGSTEHG</sequence>
<proteinExistence type="inferred from homology"/>
<feature type="non-terminal residue" evidence="14">
    <location>
        <position position="1"/>
    </location>
</feature>
<name>A0A9N9JTB6_9GLOM</name>
<dbReference type="EC" id="6.1.1.22" evidence="3"/>
<dbReference type="AlphaFoldDB" id="A0A9N9JTB6"/>
<keyword evidence="8" id="KW-0648">Protein biosynthesis</keyword>
<protein>
    <recommendedName>
        <fullName evidence="3">asparagine--tRNA ligase</fullName>
        <ecNumber evidence="3">6.1.1.22</ecNumber>
    </recommendedName>
    <alternativeName>
        <fullName evidence="10">Asparaginyl-tRNA synthetase</fullName>
    </alternativeName>
</protein>
<evidence type="ECO:0000313" key="14">
    <source>
        <dbReference type="EMBL" id="CAG8792729.1"/>
    </source>
</evidence>
<keyword evidence="6" id="KW-0547">Nucleotide-binding</keyword>
<dbReference type="GO" id="GO:0005737">
    <property type="term" value="C:cytoplasm"/>
    <property type="evidence" value="ECO:0007669"/>
    <property type="project" value="UniProtKB-SubCell"/>
</dbReference>
<dbReference type="PANTHER" id="PTHR22594">
    <property type="entry name" value="ASPARTYL/LYSYL-TRNA SYNTHETASE"/>
    <property type="match status" value="1"/>
</dbReference>
<feature type="non-terminal residue" evidence="14">
    <location>
        <position position="112"/>
    </location>
</feature>